<dbReference type="SUPFAM" id="SSF55785">
    <property type="entry name" value="PYP-like sensor domain (PAS domain)"/>
    <property type="match status" value="1"/>
</dbReference>
<gene>
    <name evidence="3" type="ORF">HCR03_07985</name>
</gene>
<feature type="domain" description="Hemerythrin-like" evidence="1">
    <location>
        <begin position="95"/>
        <end position="218"/>
    </location>
</feature>
<dbReference type="EMBL" id="CP060286">
    <property type="protein sequence ID" value="QNK42144.1"/>
    <property type="molecule type" value="Genomic_DNA"/>
</dbReference>
<proteinExistence type="predicted"/>
<dbReference type="GO" id="GO:0005886">
    <property type="term" value="C:plasma membrane"/>
    <property type="evidence" value="ECO:0007669"/>
    <property type="project" value="TreeGrafter"/>
</dbReference>
<dbReference type="Pfam" id="PF13596">
    <property type="entry name" value="PAS_10"/>
    <property type="match status" value="1"/>
</dbReference>
<evidence type="ECO:0000259" key="1">
    <source>
        <dbReference type="Pfam" id="PF01814"/>
    </source>
</evidence>
<dbReference type="Proteomes" id="UP000515909">
    <property type="component" value="Chromosome"/>
</dbReference>
<dbReference type="Gene3D" id="1.20.120.520">
    <property type="entry name" value="nmb1532 protein domain like"/>
    <property type="match status" value="1"/>
</dbReference>
<name>A0A7G8TEV3_9FIRM</name>
<evidence type="ECO:0000259" key="2">
    <source>
        <dbReference type="Pfam" id="PF04282"/>
    </source>
</evidence>
<evidence type="ECO:0000313" key="4">
    <source>
        <dbReference type="Proteomes" id="UP000515909"/>
    </source>
</evidence>
<dbReference type="CDD" id="cd00130">
    <property type="entry name" value="PAS"/>
    <property type="match status" value="1"/>
</dbReference>
<dbReference type="InterPro" id="IPR035965">
    <property type="entry name" value="PAS-like_dom_sf"/>
</dbReference>
<organism evidence="3 4">
    <name type="scientific">Caproicibacter fermentans</name>
    <dbReference type="NCBI Taxonomy" id="2576756"/>
    <lineage>
        <taxon>Bacteria</taxon>
        <taxon>Bacillati</taxon>
        <taxon>Bacillota</taxon>
        <taxon>Clostridia</taxon>
        <taxon>Eubacteriales</taxon>
        <taxon>Acutalibacteraceae</taxon>
        <taxon>Caproicibacter</taxon>
    </lineage>
</organism>
<sequence length="401" mass="45604">MSEEINNREYRQKVIKDLIAQLQSGKSVEEVKGQFAKTFEGVSAEEIAQAEQALVADGLPISEVQRLCDVHAAVFKGSIEEIHRPADPSKIPGHPANVLKAENRAVDQLLGEIRSYLPRLPEEDAEKAIKTRFTKLAEIDRHYLKKENLLFPYLEHYGITAPPKVMWGVDDEIRAQIKEISRNLNLRESGQLKEAIEALLNQIAEMIFKEENIMLPMLLENLTEDEWEKVAEESGDFGFCLIEKAPVWKPNQQKGAADRIQEESSLPGTVALPTGTLKIEELIRILDTLPVDLTFVDRDDTVKYFSQGAERVLPRTKAIIGRKVANCHPPASVHIVEKIVEDLKAGRKEHEDFWIKMGGRYIYIRYFAVRNEKKEYLGVLEVTQDIQPIQQITGEKRLMSD</sequence>
<dbReference type="Pfam" id="PF04282">
    <property type="entry name" value="DUF438"/>
    <property type="match status" value="1"/>
</dbReference>
<protein>
    <submittedName>
        <fullName evidence="3">DUF438 domain-containing protein</fullName>
    </submittedName>
</protein>
<reference evidence="3 4" key="1">
    <citation type="submission" date="2020-08" db="EMBL/GenBank/DDBJ databases">
        <title>The isolate Caproiciproducens sp. 7D4C2 produces n-caproate at mildly acidic conditions from hexoses: genome and rBOX comparison with related strains and chain-elongating bacteria.</title>
        <authorList>
            <person name="Esquivel-Elizondo S."/>
            <person name="Bagci C."/>
            <person name="Temovska M."/>
            <person name="Jeon B.S."/>
            <person name="Bessarab I."/>
            <person name="Williams R.B.H."/>
            <person name="Huson D.H."/>
            <person name="Angenent L.T."/>
        </authorList>
    </citation>
    <scope>NUCLEOTIDE SEQUENCE [LARGE SCALE GENOMIC DNA]</scope>
    <source>
        <strain evidence="3 4">7D4C2</strain>
    </source>
</reference>
<accession>A0A7G8TEV3</accession>
<dbReference type="PANTHER" id="PTHR39966">
    <property type="entry name" value="BLL2471 PROTEIN-RELATED"/>
    <property type="match status" value="1"/>
</dbReference>
<dbReference type="PANTHER" id="PTHR39966:SF3">
    <property type="entry name" value="DUF438 DOMAIN-CONTAINING PROTEIN"/>
    <property type="match status" value="1"/>
</dbReference>
<dbReference type="InterPro" id="IPR000014">
    <property type="entry name" value="PAS"/>
</dbReference>
<dbReference type="Pfam" id="PF01814">
    <property type="entry name" value="Hemerythrin"/>
    <property type="match status" value="1"/>
</dbReference>
<dbReference type="RefSeq" id="WP_187037524.1">
    <property type="nucleotide sequence ID" value="NZ_CP060286.1"/>
</dbReference>
<dbReference type="InterPro" id="IPR012312">
    <property type="entry name" value="Hemerythrin-like"/>
</dbReference>
<dbReference type="AlphaFoldDB" id="A0A7G8TEV3"/>
<feature type="domain" description="DUF438" evidence="2">
    <location>
        <begin position="15"/>
        <end position="81"/>
    </location>
</feature>
<dbReference type="InterPro" id="IPR007380">
    <property type="entry name" value="DUF438"/>
</dbReference>
<evidence type="ECO:0000313" key="3">
    <source>
        <dbReference type="EMBL" id="QNK42144.1"/>
    </source>
</evidence>
<dbReference type="Gene3D" id="3.30.450.20">
    <property type="entry name" value="PAS domain"/>
    <property type="match status" value="1"/>
</dbReference>
<dbReference type="KEGG" id="cfem:HCR03_07985"/>